<dbReference type="Proteomes" id="UP000585474">
    <property type="component" value="Unassembled WGS sequence"/>
</dbReference>
<feature type="compositionally biased region" description="Polar residues" evidence="1">
    <location>
        <begin position="49"/>
        <end position="69"/>
    </location>
</feature>
<gene>
    <name evidence="2" type="ORF">Acr_05g0007860</name>
</gene>
<evidence type="ECO:0000256" key="1">
    <source>
        <dbReference type="SAM" id="MobiDB-lite"/>
    </source>
</evidence>
<sequence length="163" mass="18066">MPGSGSGGGRVCDRCLRTLHQKKPADQHINVNVLGGLSIGKVPDWASDTPDQASPQRHQRSSFATNETEPTGPALALENMAKAFSEFGKQLDTTAYGVGYAQDAADARRRVFRELEKMEALRQEERFDVRYRIVSDPSNVDIFFSLPECAIPLWVQLVLLGYI</sequence>
<protein>
    <submittedName>
        <fullName evidence="2">Uncharacterized protein</fullName>
    </submittedName>
</protein>
<dbReference type="OrthoDB" id="1746344at2759"/>
<dbReference type="EMBL" id="BJWL01000005">
    <property type="protein sequence ID" value="GFY87147.1"/>
    <property type="molecule type" value="Genomic_DNA"/>
</dbReference>
<reference evidence="2 3" key="1">
    <citation type="submission" date="2019-07" db="EMBL/GenBank/DDBJ databases">
        <title>De Novo Assembly of kiwifruit Actinidia rufa.</title>
        <authorList>
            <person name="Sugita-Konishi S."/>
            <person name="Sato K."/>
            <person name="Mori E."/>
            <person name="Abe Y."/>
            <person name="Kisaki G."/>
            <person name="Hamano K."/>
            <person name="Suezawa K."/>
            <person name="Otani M."/>
            <person name="Fukuda T."/>
            <person name="Manabe T."/>
            <person name="Gomi K."/>
            <person name="Tabuchi M."/>
            <person name="Akimitsu K."/>
            <person name="Kataoka I."/>
        </authorList>
    </citation>
    <scope>NUCLEOTIDE SEQUENCE [LARGE SCALE GENOMIC DNA]</scope>
    <source>
        <strain evidence="3">cv. Fuchu</strain>
    </source>
</reference>
<evidence type="ECO:0000313" key="2">
    <source>
        <dbReference type="EMBL" id="GFY87147.1"/>
    </source>
</evidence>
<comment type="caution">
    <text evidence="2">The sequence shown here is derived from an EMBL/GenBank/DDBJ whole genome shotgun (WGS) entry which is preliminary data.</text>
</comment>
<proteinExistence type="predicted"/>
<dbReference type="AlphaFoldDB" id="A0A7J0ENJ2"/>
<keyword evidence="3" id="KW-1185">Reference proteome</keyword>
<name>A0A7J0ENJ2_9ERIC</name>
<organism evidence="2 3">
    <name type="scientific">Actinidia rufa</name>
    <dbReference type="NCBI Taxonomy" id="165716"/>
    <lineage>
        <taxon>Eukaryota</taxon>
        <taxon>Viridiplantae</taxon>
        <taxon>Streptophyta</taxon>
        <taxon>Embryophyta</taxon>
        <taxon>Tracheophyta</taxon>
        <taxon>Spermatophyta</taxon>
        <taxon>Magnoliopsida</taxon>
        <taxon>eudicotyledons</taxon>
        <taxon>Gunneridae</taxon>
        <taxon>Pentapetalae</taxon>
        <taxon>asterids</taxon>
        <taxon>Ericales</taxon>
        <taxon>Actinidiaceae</taxon>
        <taxon>Actinidia</taxon>
    </lineage>
</organism>
<accession>A0A7J0ENJ2</accession>
<feature type="region of interest" description="Disordered" evidence="1">
    <location>
        <begin position="44"/>
        <end position="72"/>
    </location>
</feature>
<evidence type="ECO:0000313" key="3">
    <source>
        <dbReference type="Proteomes" id="UP000585474"/>
    </source>
</evidence>